<name>A0AAE0KPJ2_9CHLO</name>
<dbReference type="Proteomes" id="UP001190700">
    <property type="component" value="Unassembled WGS sequence"/>
</dbReference>
<comment type="caution">
    <text evidence="2">The sequence shown here is derived from an EMBL/GenBank/DDBJ whole genome shotgun (WGS) entry which is preliminary data.</text>
</comment>
<feature type="region of interest" description="Disordered" evidence="1">
    <location>
        <begin position="1"/>
        <end position="76"/>
    </location>
</feature>
<feature type="region of interest" description="Disordered" evidence="1">
    <location>
        <begin position="213"/>
        <end position="236"/>
    </location>
</feature>
<dbReference type="AlphaFoldDB" id="A0AAE0KPJ2"/>
<accession>A0AAE0KPJ2</accession>
<evidence type="ECO:0000256" key="1">
    <source>
        <dbReference type="SAM" id="MobiDB-lite"/>
    </source>
</evidence>
<evidence type="ECO:0000313" key="3">
    <source>
        <dbReference type="Proteomes" id="UP001190700"/>
    </source>
</evidence>
<protein>
    <submittedName>
        <fullName evidence="2">Uncharacterized protein</fullName>
    </submittedName>
</protein>
<proteinExistence type="predicted"/>
<reference evidence="2 3" key="1">
    <citation type="journal article" date="2015" name="Genome Biol. Evol.">
        <title>Comparative Genomics of a Bacterivorous Green Alga Reveals Evolutionary Causalities and Consequences of Phago-Mixotrophic Mode of Nutrition.</title>
        <authorList>
            <person name="Burns J.A."/>
            <person name="Paasch A."/>
            <person name="Narechania A."/>
            <person name="Kim E."/>
        </authorList>
    </citation>
    <scope>NUCLEOTIDE SEQUENCE [LARGE SCALE GENOMIC DNA]</scope>
    <source>
        <strain evidence="2 3">PLY_AMNH</strain>
    </source>
</reference>
<evidence type="ECO:0000313" key="2">
    <source>
        <dbReference type="EMBL" id="KAK3255992.1"/>
    </source>
</evidence>
<feature type="compositionally biased region" description="Low complexity" evidence="1">
    <location>
        <begin position="43"/>
        <end position="54"/>
    </location>
</feature>
<feature type="region of interest" description="Disordered" evidence="1">
    <location>
        <begin position="100"/>
        <end position="150"/>
    </location>
</feature>
<keyword evidence="3" id="KW-1185">Reference proteome</keyword>
<organism evidence="2 3">
    <name type="scientific">Cymbomonas tetramitiformis</name>
    <dbReference type="NCBI Taxonomy" id="36881"/>
    <lineage>
        <taxon>Eukaryota</taxon>
        <taxon>Viridiplantae</taxon>
        <taxon>Chlorophyta</taxon>
        <taxon>Pyramimonadophyceae</taxon>
        <taxon>Pyramimonadales</taxon>
        <taxon>Pyramimonadaceae</taxon>
        <taxon>Cymbomonas</taxon>
    </lineage>
</organism>
<sequence length="360" mass="36811">PSSVLSLQVPASSRRRLEPLPRPATTQHDRLPHPPPLPRPTSAFAPLLRQAAPALPSPGPPDDLLNRSASGSRVMPPTAFIPFQPILAASPESMAAPDLAQGASLQQRVAETGTQAAGEVGRHTSGAAGRHDGYASEQHGGPSERQSSGGIRAQYHDTTLSSFAAPPGFPADADGAYGVMGGGDEMEGGLDPAGGFEQRTGSDLHWSLDGGMLGRHNSGGVARQGSSGVGRQGSGGIRAQYHQSNISAFAAPPGFQADPALPSRSPSGRLLYSIPSLAPLRPDGPMYSGTSPTSPPSAFPPSFVPTQSPARLSSSASCFTVQELQNEGACPYYIGSGPGPPPPAGFRASTSAACDVAHKL</sequence>
<feature type="non-terminal residue" evidence="2">
    <location>
        <position position="1"/>
    </location>
</feature>
<feature type="compositionally biased region" description="Pro residues" evidence="1">
    <location>
        <begin position="293"/>
        <end position="303"/>
    </location>
</feature>
<dbReference type="EMBL" id="LGRX02022058">
    <property type="protein sequence ID" value="KAK3255992.1"/>
    <property type="molecule type" value="Genomic_DNA"/>
</dbReference>
<feature type="compositionally biased region" description="Polar residues" evidence="1">
    <location>
        <begin position="103"/>
        <end position="115"/>
    </location>
</feature>
<feature type="region of interest" description="Disordered" evidence="1">
    <location>
        <begin position="282"/>
        <end position="308"/>
    </location>
</feature>
<feature type="compositionally biased region" description="Gly residues" evidence="1">
    <location>
        <begin position="227"/>
        <end position="236"/>
    </location>
</feature>
<gene>
    <name evidence="2" type="ORF">CYMTET_34852</name>
</gene>